<feature type="chain" id="PRO_5011693294" evidence="4">
    <location>
        <begin position="21"/>
        <end position="390"/>
    </location>
</feature>
<evidence type="ECO:0000313" key="5">
    <source>
        <dbReference type="EMBL" id="SFJ33841.1"/>
    </source>
</evidence>
<evidence type="ECO:0000256" key="3">
    <source>
        <dbReference type="PROSITE-ProRule" id="PRU00339"/>
    </source>
</evidence>
<dbReference type="SUPFAM" id="SSF48452">
    <property type="entry name" value="TPR-like"/>
    <property type="match status" value="1"/>
</dbReference>
<evidence type="ECO:0000256" key="1">
    <source>
        <dbReference type="ARBA" id="ARBA00022737"/>
    </source>
</evidence>
<organism evidence="5 6">
    <name type="scientific">Parapedobacter indicus</name>
    <dbReference type="NCBI Taxonomy" id="1477437"/>
    <lineage>
        <taxon>Bacteria</taxon>
        <taxon>Pseudomonadati</taxon>
        <taxon>Bacteroidota</taxon>
        <taxon>Sphingobacteriia</taxon>
        <taxon>Sphingobacteriales</taxon>
        <taxon>Sphingobacteriaceae</taxon>
        <taxon>Parapedobacter</taxon>
    </lineage>
</organism>
<feature type="signal peptide" evidence="4">
    <location>
        <begin position="1"/>
        <end position="20"/>
    </location>
</feature>
<dbReference type="STRING" id="1477437.SAMN05444682_1097"/>
<evidence type="ECO:0000313" key="6">
    <source>
        <dbReference type="Proteomes" id="UP000198670"/>
    </source>
</evidence>
<dbReference type="EMBL" id="FOQO01000009">
    <property type="protein sequence ID" value="SFJ33841.1"/>
    <property type="molecule type" value="Genomic_DNA"/>
</dbReference>
<evidence type="ECO:0000256" key="2">
    <source>
        <dbReference type="ARBA" id="ARBA00022803"/>
    </source>
</evidence>
<dbReference type="InterPro" id="IPR052346">
    <property type="entry name" value="O-mannosyl-transferase_TMTC"/>
</dbReference>
<dbReference type="RefSeq" id="WP_090628919.1">
    <property type="nucleotide sequence ID" value="NZ_FOQO01000009.1"/>
</dbReference>
<protein>
    <submittedName>
        <fullName evidence="5">Tetratricopeptide repeat-containing protein</fullName>
    </submittedName>
</protein>
<dbReference type="Gene3D" id="1.25.40.10">
    <property type="entry name" value="Tetratricopeptide repeat domain"/>
    <property type="match status" value="2"/>
</dbReference>
<keyword evidence="1" id="KW-0677">Repeat</keyword>
<keyword evidence="6" id="KW-1185">Reference proteome</keyword>
<dbReference type="SMART" id="SM00028">
    <property type="entry name" value="TPR"/>
    <property type="match status" value="5"/>
</dbReference>
<name>A0A1I3QKM3_9SPHI</name>
<dbReference type="PROSITE" id="PS50005">
    <property type="entry name" value="TPR"/>
    <property type="match status" value="1"/>
</dbReference>
<keyword evidence="2 3" id="KW-0802">TPR repeat</keyword>
<dbReference type="AlphaFoldDB" id="A0A1I3QKM3"/>
<reference evidence="5 6" key="1">
    <citation type="submission" date="2016-10" db="EMBL/GenBank/DDBJ databases">
        <authorList>
            <person name="de Groot N.N."/>
        </authorList>
    </citation>
    <scope>NUCLEOTIDE SEQUENCE [LARGE SCALE GENOMIC DNA]</scope>
    <source>
        <strain evidence="5 6">RK1</strain>
    </source>
</reference>
<dbReference type="InterPro" id="IPR019734">
    <property type="entry name" value="TPR_rpt"/>
</dbReference>
<dbReference type="PANTHER" id="PTHR44227:SF3">
    <property type="entry name" value="PROTEIN O-MANNOSYL-TRANSFERASE TMTC4"/>
    <property type="match status" value="1"/>
</dbReference>
<evidence type="ECO:0000256" key="4">
    <source>
        <dbReference type="SAM" id="SignalP"/>
    </source>
</evidence>
<gene>
    <name evidence="5" type="ORF">SAMN05444682_1097</name>
</gene>
<dbReference type="Pfam" id="PF00515">
    <property type="entry name" value="TPR_1"/>
    <property type="match status" value="1"/>
</dbReference>
<dbReference type="PROSITE" id="PS50293">
    <property type="entry name" value="TPR_REGION"/>
    <property type="match status" value="1"/>
</dbReference>
<sequence>MKVKSILLGTLVLASSAAFSQTSNLRKAKASYDKFNEVKSVGNSALGVSDLNTAKEALDKAIEHEKTMNLAETWTYYALVNADLALLDSTEASEQYVQKAVEAREKAISLDTEKENEQNLNILGSILAQYELNKGAKLWDSQDFVGAYNSFDKGLTYLPGDTTLLYYSGMAAVNAQDYEKALAKYVELVPVDSFSNNRQIILDVSRLYLMQGDTANAIKYAEIGTQKYPEDGELATQHIELNLMAGNDEQTIKAINDQVAKDPDNKNLHYYLGIAYNETGDIEKAEASYKKALEIDPNYLDANINLGGLILNKGIDHFNKTNNANLQQAEYDVEIKKAYDIFDTALPYLQKAVEIDGKSQVALTNLKRYYEIKEDQAKIDELQARLDALQ</sequence>
<dbReference type="Proteomes" id="UP000198670">
    <property type="component" value="Unassembled WGS sequence"/>
</dbReference>
<keyword evidence="4" id="KW-0732">Signal</keyword>
<proteinExistence type="predicted"/>
<feature type="repeat" description="TPR" evidence="3">
    <location>
        <begin position="266"/>
        <end position="299"/>
    </location>
</feature>
<dbReference type="OrthoDB" id="739506at2"/>
<accession>A0A1I3QKM3</accession>
<dbReference type="InterPro" id="IPR011990">
    <property type="entry name" value="TPR-like_helical_dom_sf"/>
</dbReference>
<dbReference type="PANTHER" id="PTHR44227">
    <property type="match status" value="1"/>
</dbReference>